<evidence type="ECO:0000313" key="2">
    <source>
        <dbReference type="EMBL" id="KAH7944702.1"/>
    </source>
</evidence>
<dbReference type="AlphaFoldDB" id="A0A9J6CWY4"/>
<reference evidence="2" key="1">
    <citation type="journal article" date="2020" name="Cell">
        <title>Large-Scale Comparative Analyses of Tick Genomes Elucidate Their Genetic Diversity and Vector Capacities.</title>
        <authorList>
            <consortium name="Tick Genome and Microbiome Consortium (TIGMIC)"/>
            <person name="Jia N."/>
            <person name="Wang J."/>
            <person name="Shi W."/>
            <person name="Du L."/>
            <person name="Sun Y."/>
            <person name="Zhan W."/>
            <person name="Jiang J.F."/>
            <person name="Wang Q."/>
            <person name="Zhang B."/>
            <person name="Ji P."/>
            <person name="Bell-Sakyi L."/>
            <person name="Cui X.M."/>
            <person name="Yuan T.T."/>
            <person name="Jiang B.G."/>
            <person name="Yang W.F."/>
            <person name="Lam T.T."/>
            <person name="Chang Q.C."/>
            <person name="Ding S.J."/>
            <person name="Wang X.J."/>
            <person name="Zhu J.G."/>
            <person name="Ruan X.D."/>
            <person name="Zhao L."/>
            <person name="Wei J.T."/>
            <person name="Ye R.Z."/>
            <person name="Que T.C."/>
            <person name="Du C.H."/>
            <person name="Zhou Y.H."/>
            <person name="Cheng J.X."/>
            <person name="Dai P.F."/>
            <person name="Guo W.B."/>
            <person name="Han X.H."/>
            <person name="Huang E.J."/>
            <person name="Li L.F."/>
            <person name="Wei W."/>
            <person name="Gao Y.C."/>
            <person name="Liu J.Z."/>
            <person name="Shao H.Z."/>
            <person name="Wang X."/>
            <person name="Wang C.C."/>
            <person name="Yang T.C."/>
            <person name="Huo Q.B."/>
            <person name="Li W."/>
            <person name="Chen H.Y."/>
            <person name="Chen S.E."/>
            <person name="Zhou L.G."/>
            <person name="Ni X.B."/>
            <person name="Tian J.H."/>
            <person name="Sheng Y."/>
            <person name="Liu T."/>
            <person name="Pan Y.S."/>
            <person name="Xia L.Y."/>
            <person name="Li J."/>
            <person name="Zhao F."/>
            <person name="Cao W.C."/>
        </authorList>
    </citation>
    <scope>NUCLEOTIDE SEQUENCE</scope>
    <source>
        <strain evidence="2">Rmic-2018</strain>
    </source>
</reference>
<reference evidence="2" key="2">
    <citation type="submission" date="2021-09" db="EMBL/GenBank/DDBJ databases">
        <authorList>
            <person name="Jia N."/>
            <person name="Wang J."/>
            <person name="Shi W."/>
            <person name="Du L."/>
            <person name="Sun Y."/>
            <person name="Zhan W."/>
            <person name="Jiang J."/>
            <person name="Wang Q."/>
            <person name="Zhang B."/>
            <person name="Ji P."/>
            <person name="Sakyi L.B."/>
            <person name="Cui X."/>
            <person name="Yuan T."/>
            <person name="Jiang B."/>
            <person name="Yang W."/>
            <person name="Lam T.T.-Y."/>
            <person name="Chang Q."/>
            <person name="Ding S."/>
            <person name="Wang X."/>
            <person name="Zhu J."/>
            <person name="Ruan X."/>
            <person name="Zhao L."/>
            <person name="Wei J."/>
            <person name="Que T."/>
            <person name="Du C."/>
            <person name="Cheng J."/>
            <person name="Dai P."/>
            <person name="Han X."/>
            <person name="Huang E."/>
            <person name="Gao Y."/>
            <person name="Liu J."/>
            <person name="Shao H."/>
            <person name="Ye R."/>
            <person name="Li L."/>
            <person name="Wei W."/>
            <person name="Wang X."/>
            <person name="Wang C."/>
            <person name="Huo Q."/>
            <person name="Li W."/>
            <person name="Guo W."/>
            <person name="Chen H."/>
            <person name="Chen S."/>
            <person name="Zhou L."/>
            <person name="Zhou L."/>
            <person name="Ni X."/>
            <person name="Tian J."/>
            <person name="Zhou Y."/>
            <person name="Sheng Y."/>
            <person name="Liu T."/>
            <person name="Pan Y."/>
            <person name="Xia L."/>
            <person name="Li J."/>
            <person name="Zhao F."/>
            <person name="Cao W."/>
        </authorList>
    </citation>
    <scope>NUCLEOTIDE SEQUENCE</scope>
    <source>
        <strain evidence="2">Rmic-2018</strain>
        <tissue evidence="2">Larvae</tissue>
    </source>
</reference>
<feature type="region of interest" description="Disordered" evidence="1">
    <location>
        <begin position="1"/>
        <end position="26"/>
    </location>
</feature>
<dbReference type="Proteomes" id="UP000821866">
    <property type="component" value="Unassembled WGS sequence"/>
</dbReference>
<gene>
    <name evidence="2" type="ORF">HPB51_028581</name>
</gene>
<feature type="compositionally biased region" description="Basic and acidic residues" evidence="1">
    <location>
        <begin position="1"/>
        <end position="10"/>
    </location>
</feature>
<comment type="caution">
    <text evidence="2">The sequence shown here is derived from an EMBL/GenBank/DDBJ whole genome shotgun (WGS) entry which is preliminary data.</text>
</comment>
<protein>
    <submittedName>
        <fullName evidence="2">Uncharacterized protein</fullName>
    </submittedName>
</protein>
<proteinExistence type="predicted"/>
<keyword evidence="3" id="KW-1185">Reference proteome</keyword>
<evidence type="ECO:0000313" key="3">
    <source>
        <dbReference type="Proteomes" id="UP000821866"/>
    </source>
</evidence>
<accession>A0A9J6CWY4</accession>
<sequence length="187" mass="20173">MLWPSAHDEAGSSGPSRNGPAGLQATATKGAGLPLGYVAFLTPVESTDGPAREVMRVLKSNIDPVAKESDMLHCGTRVRVPDKRNPHVRFSGIDPEIATQDFVRLLSERNLNLQLNEETCALCERMVVGSLSLAAVSDPYRTAKRIPHLLSGFGVIALDEDPGAAILYREPPFDIYPITVTKLVVAI</sequence>
<dbReference type="EMBL" id="JABSTU010005377">
    <property type="protein sequence ID" value="KAH7944702.1"/>
    <property type="molecule type" value="Genomic_DNA"/>
</dbReference>
<name>A0A9J6CWY4_RHIMP</name>
<organism evidence="2 3">
    <name type="scientific">Rhipicephalus microplus</name>
    <name type="common">Cattle tick</name>
    <name type="synonym">Boophilus microplus</name>
    <dbReference type="NCBI Taxonomy" id="6941"/>
    <lineage>
        <taxon>Eukaryota</taxon>
        <taxon>Metazoa</taxon>
        <taxon>Ecdysozoa</taxon>
        <taxon>Arthropoda</taxon>
        <taxon>Chelicerata</taxon>
        <taxon>Arachnida</taxon>
        <taxon>Acari</taxon>
        <taxon>Parasitiformes</taxon>
        <taxon>Ixodida</taxon>
        <taxon>Ixodoidea</taxon>
        <taxon>Ixodidae</taxon>
        <taxon>Rhipicephalinae</taxon>
        <taxon>Rhipicephalus</taxon>
        <taxon>Boophilus</taxon>
    </lineage>
</organism>
<evidence type="ECO:0000256" key="1">
    <source>
        <dbReference type="SAM" id="MobiDB-lite"/>
    </source>
</evidence>